<dbReference type="EMBL" id="UINC01017126">
    <property type="protein sequence ID" value="SVA70736.1"/>
    <property type="molecule type" value="Genomic_DNA"/>
</dbReference>
<keyword evidence="3" id="KW-0819">tRNA processing</keyword>
<evidence type="ECO:0000256" key="1">
    <source>
        <dbReference type="ARBA" id="ARBA00022676"/>
    </source>
</evidence>
<organism evidence="5">
    <name type="scientific">marine metagenome</name>
    <dbReference type="NCBI Taxonomy" id="408172"/>
    <lineage>
        <taxon>unclassified sequences</taxon>
        <taxon>metagenomes</taxon>
        <taxon>ecological metagenomes</taxon>
    </lineage>
</organism>
<gene>
    <name evidence="5" type="ORF">METZ01_LOCUS123590</name>
</gene>
<dbReference type="Pfam" id="PF01702">
    <property type="entry name" value="TGT"/>
    <property type="match status" value="1"/>
</dbReference>
<name>A0A381Y0V5_9ZZZZ</name>
<dbReference type="SUPFAM" id="SSF51713">
    <property type="entry name" value="tRNA-guanine transglycosylase"/>
    <property type="match status" value="1"/>
</dbReference>
<dbReference type="GO" id="GO:0005829">
    <property type="term" value="C:cytosol"/>
    <property type="evidence" value="ECO:0007669"/>
    <property type="project" value="TreeGrafter"/>
</dbReference>
<reference evidence="5" key="1">
    <citation type="submission" date="2018-05" db="EMBL/GenBank/DDBJ databases">
        <authorList>
            <person name="Lanie J.A."/>
            <person name="Ng W.-L."/>
            <person name="Kazmierczak K.M."/>
            <person name="Andrzejewski T.M."/>
            <person name="Davidsen T.M."/>
            <person name="Wayne K.J."/>
            <person name="Tettelin H."/>
            <person name="Glass J.I."/>
            <person name="Rusch D."/>
            <person name="Podicherti R."/>
            <person name="Tsui H.-C.T."/>
            <person name="Winkler M.E."/>
        </authorList>
    </citation>
    <scope>NUCLEOTIDE SEQUENCE</scope>
</reference>
<proteinExistence type="predicted"/>
<dbReference type="GO" id="GO:0008616">
    <property type="term" value="P:tRNA queuosine(34) biosynthetic process"/>
    <property type="evidence" value="ECO:0007669"/>
    <property type="project" value="TreeGrafter"/>
</dbReference>
<dbReference type="GO" id="GO:0008479">
    <property type="term" value="F:tRNA-guanosine(34) queuine transglycosylase activity"/>
    <property type="evidence" value="ECO:0007669"/>
    <property type="project" value="InterPro"/>
</dbReference>
<sequence>MDCIFKVVDKCRKARTGELNTTHGTVMTPAFMPVATQASIKTLTTEEVKNIGYQMILTNTYHLYLRPGIDIVKNLGGIHNFMNWGGPILTDSGGFQAFSLKKQNLVTDDGITFKSHIDGSLHFFTPEKVVQFQEQLGVNFMMCLDQCISSTDTLLNIKQAMDRTHLWALRSKEAQTSTNQILFGIIQGGVSKRLREQSVRYITDLEFPGYAIGGLAVGESKAQMDDIVKLISSMLPTDKPRYLMGVGSPEDLVKSVGAGIDLFDCVLPTRVARNGALFT</sequence>
<dbReference type="PANTHER" id="PTHR46499:SF1">
    <property type="entry name" value="QUEUINE TRNA-RIBOSYLTRANSFERASE"/>
    <property type="match status" value="1"/>
</dbReference>
<evidence type="ECO:0000313" key="5">
    <source>
        <dbReference type="EMBL" id="SVA70736.1"/>
    </source>
</evidence>
<accession>A0A381Y0V5</accession>
<dbReference type="NCBIfam" id="TIGR00449">
    <property type="entry name" value="tgt_general"/>
    <property type="match status" value="1"/>
</dbReference>
<feature type="domain" description="tRNA-guanine(15) transglycosylase-like" evidence="4">
    <location>
        <begin position="12"/>
        <end position="279"/>
    </location>
</feature>
<keyword evidence="1" id="KW-0328">Glycosyltransferase</keyword>
<dbReference type="PANTHER" id="PTHR46499">
    <property type="entry name" value="QUEUINE TRNA-RIBOSYLTRANSFERASE"/>
    <property type="match status" value="1"/>
</dbReference>
<protein>
    <recommendedName>
        <fullName evidence="4">tRNA-guanine(15) transglycosylase-like domain-containing protein</fullName>
    </recommendedName>
</protein>
<evidence type="ECO:0000256" key="2">
    <source>
        <dbReference type="ARBA" id="ARBA00022679"/>
    </source>
</evidence>
<evidence type="ECO:0000256" key="3">
    <source>
        <dbReference type="ARBA" id="ARBA00022694"/>
    </source>
</evidence>
<evidence type="ECO:0000259" key="4">
    <source>
        <dbReference type="Pfam" id="PF01702"/>
    </source>
</evidence>
<dbReference type="InterPro" id="IPR004803">
    <property type="entry name" value="TGT"/>
</dbReference>
<dbReference type="InterPro" id="IPR002616">
    <property type="entry name" value="tRNA_ribo_trans-like"/>
</dbReference>
<dbReference type="NCBIfam" id="TIGR00430">
    <property type="entry name" value="Q_tRNA_tgt"/>
    <property type="match status" value="1"/>
</dbReference>
<keyword evidence="2" id="KW-0808">Transferase</keyword>
<feature type="non-terminal residue" evidence="5">
    <location>
        <position position="279"/>
    </location>
</feature>
<dbReference type="InterPro" id="IPR036511">
    <property type="entry name" value="TGT-like_sf"/>
</dbReference>
<dbReference type="InterPro" id="IPR050076">
    <property type="entry name" value="ArchSynthase1/Queuine_TRR"/>
</dbReference>
<dbReference type="Gene3D" id="3.20.20.105">
    <property type="entry name" value="Queuine tRNA-ribosyltransferase-like"/>
    <property type="match status" value="1"/>
</dbReference>
<dbReference type="AlphaFoldDB" id="A0A381Y0V5"/>